<dbReference type="EMBL" id="JACHVA010000118">
    <property type="protein sequence ID" value="MBC2603134.1"/>
    <property type="molecule type" value="Genomic_DNA"/>
</dbReference>
<reference evidence="3 4" key="1">
    <citation type="submission" date="2020-07" db="EMBL/GenBank/DDBJ databases">
        <authorList>
            <person name="Feng X."/>
        </authorList>
    </citation>
    <scope>NUCLEOTIDE SEQUENCE [LARGE SCALE GENOMIC DNA]</scope>
    <source>
        <strain evidence="3 4">JCM14086</strain>
    </source>
</reference>
<keyword evidence="4" id="KW-1185">Reference proteome</keyword>
<feature type="transmembrane region" description="Helical" evidence="2">
    <location>
        <begin position="130"/>
        <end position="152"/>
    </location>
</feature>
<dbReference type="RefSeq" id="WP_185693774.1">
    <property type="nucleotide sequence ID" value="NZ_JACHVA010000118.1"/>
</dbReference>
<evidence type="ECO:0000256" key="1">
    <source>
        <dbReference type="SAM" id="MobiDB-lite"/>
    </source>
</evidence>
<keyword evidence="2" id="KW-0812">Transmembrane</keyword>
<feature type="transmembrane region" description="Helical" evidence="2">
    <location>
        <begin position="40"/>
        <end position="57"/>
    </location>
</feature>
<feature type="region of interest" description="Disordered" evidence="1">
    <location>
        <begin position="1"/>
        <end position="22"/>
    </location>
</feature>
<evidence type="ECO:0000313" key="3">
    <source>
        <dbReference type="EMBL" id="MBC2603134.1"/>
    </source>
</evidence>
<feature type="transmembrane region" description="Helical" evidence="2">
    <location>
        <begin position="98"/>
        <end position="118"/>
    </location>
</feature>
<gene>
    <name evidence="3" type="ORF">H5P30_15225</name>
</gene>
<accession>A0A7X1B053</accession>
<keyword evidence="2" id="KW-0472">Membrane</keyword>
<name>A0A7X1B053_9BACT</name>
<comment type="caution">
    <text evidence="3">The sequence shown here is derived from an EMBL/GenBank/DDBJ whole genome shotgun (WGS) entry which is preliminary data.</text>
</comment>
<protein>
    <submittedName>
        <fullName evidence="3">Uncharacterized protein</fullName>
    </submittedName>
</protein>
<keyword evidence="2" id="KW-1133">Transmembrane helix</keyword>
<evidence type="ECO:0000313" key="4">
    <source>
        <dbReference type="Proteomes" id="UP000525652"/>
    </source>
</evidence>
<evidence type="ECO:0000256" key="2">
    <source>
        <dbReference type="SAM" id="Phobius"/>
    </source>
</evidence>
<proteinExistence type="predicted"/>
<dbReference type="Proteomes" id="UP000525652">
    <property type="component" value="Unassembled WGS sequence"/>
</dbReference>
<sequence length="161" mass="17549">MSENGHTDASVLGGGAQMSNGGSKKPGFQWGKFFKGLYRFLRLCPWTFLLIASAVLVEYLPDRMQGMTLNYTMIVAALVVFVVEILKGADIRLGRFVLDLFIAIVGVIAATALITYSITKTGESPMFYQWIVAAVIVLDAMISTTIAFSTALRNMAVAHDM</sequence>
<feature type="transmembrane region" description="Helical" evidence="2">
    <location>
        <begin position="69"/>
        <end position="86"/>
    </location>
</feature>
<dbReference type="AlphaFoldDB" id="A0A7X1B053"/>
<organism evidence="3 4">
    <name type="scientific">Puniceicoccus vermicola</name>
    <dbReference type="NCBI Taxonomy" id="388746"/>
    <lineage>
        <taxon>Bacteria</taxon>
        <taxon>Pseudomonadati</taxon>
        <taxon>Verrucomicrobiota</taxon>
        <taxon>Opitutia</taxon>
        <taxon>Puniceicoccales</taxon>
        <taxon>Puniceicoccaceae</taxon>
        <taxon>Puniceicoccus</taxon>
    </lineage>
</organism>